<reference evidence="1 2" key="1">
    <citation type="submission" date="2019-12" db="EMBL/GenBank/DDBJ databases">
        <title>Engineering Photorhabdus to improve their lethality against agricultural pests.</title>
        <authorList>
            <person name="Machado R.A.R."/>
        </authorList>
    </citation>
    <scope>NUCLEOTIDE SEQUENCE [LARGE SCALE GENOMIC DNA]</scope>
    <source>
        <strain evidence="1 2">EN01</strain>
    </source>
</reference>
<evidence type="ECO:0000313" key="1">
    <source>
        <dbReference type="EMBL" id="NDL37379.1"/>
    </source>
</evidence>
<gene>
    <name evidence="1" type="ORF">GPY51_00805</name>
</gene>
<dbReference type="Proteomes" id="UP000479300">
    <property type="component" value="Unassembled WGS sequence"/>
</dbReference>
<keyword evidence="1" id="KW-0808">Transferase</keyword>
<name>A0A6L9JEW1_PHOLM</name>
<dbReference type="InterPro" id="IPR000182">
    <property type="entry name" value="GNAT_dom"/>
</dbReference>
<evidence type="ECO:0000313" key="2">
    <source>
        <dbReference type="Proteomes" id="UP000479300"/>
    </source>
</evidence>
<dbReference type="PANTHER" id="PTHR43792">
    <property type="entry name" value="GNAT FAMILY, PUTATIVE (AFU_ORTHOLOGUE AFUA_3G00765)-RELATED-RELATED"/>
    <property type="match status" value="1"/>
</dbReference>
<dbReference type="GO" id="GO:0016747">
    <property type="term" value="F:acyltransferase activity, transferring groups other than amino-acyl groups"/>
    <property type="evidence" value="ECO:0007669"/>
    <property type="project" value="InterPro"/>
</dbReference>
<dbReference type="InterPro" id="IPR016181">
    <property type="entry name" value="Acyl_CoA_acyltransferase"/>
</dbReference>
<dbReference type="SUPFAM" id="SSF55729">
    <property type="entry name" value="Acyl-CoA N-acyltransferases (Nat)"/>
    <property type="match status" value="1"/>
</dbReference>
<dbReference type="EMBL" id="WSFA01000001">
    <property type="protein sequence ID" value="NDL37379.1"/>
    <property type="molecule type" value="Genomic_DNA"/>
</dbReference>
<organism evidence="1 2">
    <name type="scientific">Photorhabdus laumondii subsp. laumondii</name>
    <name type="common">Photorhabdus luminescens subsp. laumondii</name>
    <dbReference type="NCBI Taxonomy" id="141679"/>
    <lineage>
        <taxon>Bacteria</taxon>
        <taxon>Pseudomonadati</taxon>
        <taxon>Pseudomonadota</taxon>
        <taxon>Gammaproteobacteria</taxon>
        <taxon>Enterobacterales</taxon>
        <taxon>Morganellaceae</taxon>
        <taxon>Photorhabdus</taxon>
    </lineage>
</organism>
<dbReference type="InterPro" id="IPR051531">
    <property type="entry name" value="N-acetyltransferase"/>
</dbReference>
<protein>
    <submittedName>
        <fullName evidence="1">GNAT family N-acetyltransferase</fullName>
    </submittedName>
</protein>
<accession>A0A6L9JEW1</accession>
<dbReference type="Pfam" id="PF13302">
    <property type="entry name" value="Acetyltransf_3"/>
    <property type="match status" value="1"/>
</dbReference>
<sequence>MELKKLETRRLILYPLESNDYVQVQNIFPQWEIVRYLPADIPWPYPDDGAMKYINNIALPSMAKGNAWFWTIRRKDDPSIIIGMISLYDQENNNRGFWLDPQWHGNGFMTEASQVVTDFWFNTLNRNVLRTPKSSNNIASRKISIKSGMRLIKLGNKDLISGKMPSEIWEITRDEWNRNNPQKE</sequence>
<comment type="caution">
    <text evidence="1">The sequence shown here is derived from an EMBL/GenBank/DDBJ whole genome shotgun (WGS) entry which is preliminary data.</text>
</comment>
<proteinExistence type="predicted"/>
<dbReference type="AlphaFoldDB" id="A0A6L9JEW1"/>
<dbReference type="Gene3D" id="3.40.630.30">
    <property type="match status" value="1"/>
</dbReference>
<dbReference type="RefSeq" id="WP_112872042.1">
    <property type="nucleotide sequence ID" value="NZ_CAWPGE010000003.1"/>
</dbReference>